<dbReference type="PANTHER" id="PTHR37507">
    <property type="entry name" value="SPORULATION PROTEIN YDCC"/>
    <property type="match status" value="1"/>
</dbReference>
<dbReference type="InterPro" id="IPR052944">
    <property type="entry name" value="Sporulation_related"/>
</dbReference>
<dbReference type="PANTHER" id="PTHR37507:SF2">
    <property type="entry name" value="SPORULATION PROTEIN YDCC"/>
    <property type="match status" value="1"/>
</dbReference>
<organism evidence="2 3">
    <name type="scientific">Actinotalea ferrariae CF5-4</name>
    <dbReference type="NCBI Taxonomy" id="948458"/>
    <lineage>
        <taxon>Bacteria</taxon>
        <taxon>Bacillati</taxon>
        <taxon>Actinomycetota</taxon>
        <taxon>Actinomycetes</taxon>
        <taxon>Micrococcales</taxon>
        <taxon>Cellulomonadaceae</taxon>
        <taxon>Actinotalea</taxon>
    </lineage>
</organism>
<keyword evidence="1" id="KW-0472">Membrane</keyword>
<dbReference type="SUPFAM" id="SSF89392">
    <property type="entry name" value="Prokaryotic lipoproteins and lipoprotein localization factors"/>
    <property type="match status" value="1"/>
</dbReference>
<reference evidence="2 3" key="1">
    <citation type="submission" date="2014-01" db="EMBL/GenBank/DDBJ databases">
        <title>Actinotalea ferrariae CF5-4.</title>
        <authorList>
            <person name="Chen F."/>
            <person name="Li Y."/>
            <person name="Wang G."/>
        </authorList>
    </citation>
    <scope>NUCLEOTIDE SEQUENCE [LARGE SCALE GENOMIC DNA]</scope>
    <source>
        <strain evidence="2 3">CF5-4</strain>
    </source>
</reference>
<evidence type="ECO:0000256" key="1">
    <source>
        <dbReference type="SAM" id="Phobius"/>
    </source>
</evidence>
<evidence type="ECO:0000313" key="3">
    <source>
        <dbReference type="Proteomes" id="UP000019753"/>
    </source>
</evidence>
<evidence type="ECO:0008006" key="4">
    <source>
        <dbReference type="Google" id="ProtNLM"/>
    </source>
</evidence>
<keyword evidence="1" id="KW-1133">Transmembrane helix</keyword>
<sequence length="432" mass="44577">MTQSTTRTDVVAGAPRPRRSAWAVPAGVAIAVAAAFATPPLLASAGDDALPDITAEQLAERVASAEPAPLSGTVVHTARLGLPELPLTEATGADPVALLGGSSTLRVWTDGDERSRVALLGAASEYSVVTDGPEAWTYSSTTGEVVHYSLDDAGRARYEETAADLRAGLVPDVVGSLPTPEEAARTALEQVEGYSTVTLDAQTTVAGRAAYQLVVTPRDAETLVGRVVVAVDAETSTPLRVQVWSAQDVQVPALEVGFTDVTFAQPDDGVLTFSTPAGAVVREVVVPMQEPKDPGALAELLAAEPPAPGEPVDPALLPEGVTTSGTGWETVTEVSGVDVAAVLAGDPAALTALPESERLIGSDRAQDLISEFLPDEEQASAFELDTTTLYDSLTTEVPEGRLLTSALVSVLVTTDGRVLYGAVPADVLRALA</sequence>
<accession>A0A021VTQ5</accession>
<protein>
    <recommendedName>
        <fullName evidence="4">MucB/RseB N-terminal domain-containing protein</fullName>
    </recommendedName>
</protein>
<proteinExistence type="predicted"/>
<evidence type="ECO:0000313" key="2">
    <source>
        <dbReference type="EMBL" id="EYR64584.1"/>
    </source>
</evidence>
<dbReference type="Gene3D" id="2.50.20.10">
    <property type="entry name" value="Lipoprotein localisation LolA/LolB/LppX"/>
    <property type="match status" value="1"/>
</dbReference>
<feature type="transmembrane region" description="Helical" evidence="1">
    <location>
        <begin position="21"/>
        <end position="42"/>
    </location>
</feature>
<gene>
    <name evidence="2" type="ORF">N866_07985</name>
</gene>
<dbReference type="Proteomes" id="UP000019753">
    <property type="component" value="Unassembled WGS sequence"/>
</dbReference>
<dbReference type="AlphaFoldDB" id="A0A021VTQ5"/>
<comment type="caution">
    <text evidence="2">The sequence shown here is derived from an EMBL/GenBank/DDBJ whole genome shotgun (WGS) entry which is preliminary data.</text>
</comment>
<name>A0A021VTQ5_9CELL</name>
<keyword evidence="1" id="KW-0812">Transmembrane</keyword>
<dbReference type="EMBL" id="AXCW01000024">
    <property type="protein sequence ID" value="EYR64584.1"/>
    <property type="molecule type" value="Genomic_DNA"/>
</dbReference>
<keyword evidence="3" id="KW-1185">Reference proteome</keyword>
<dbReference type="OrthoDB" id="4822274at2"/>
<dbReference type="InterPro" id="IPR029046">
    <property type="entry name" value="LolA/LolB/LppX"/>
</dbReference>
<dbReference type="RefSeq" id="WP_034222890.1">
    <property type="nucleotide sequence ID" value="NZ_AXCW01000024.1"/>
</dbReference>